<gene>
    <name evidence="1" type="ORF">GWI33_015290</name>
</gene>
<protein>
    <submittedName>
        <fullName evidence="1">Uncharacterized protein</fullName>
    </submittedName>
</protein>
<dbReference type="EMBL" id="JAACXV010013886">
    <property type="protein sequence ID" value="KAF7271871.1"/>
    <property type="molecule type" value="Genomic_DNA"/>
</dbReference>
<reference evidence="1" key="1">
    <citation type="submission" date="2020-08" db="EMBL/GenBank/DDBJ databases">
        <title>Genome sequencing and assembly of the red palm weevil Rhynchophorus ferrugineus.</title>
        <authorList>
            <person name="Dias G.B."/>
            <person name="Bergman C.M."/>
            <person name="Manee M."/>
        </authorList>
    </citation>
    <scope>NUCLEOTIDE SEQUENCE</scope>
    <source>
        <strain evidence="1">AA-2017</strain>
        <tissue evidence="1">Whole larva</tissue>
    </source>
</reference>
<keyword evidence="2" id="KW-1185">Reference proteome</keyword>
<accession>A0A834M4M8</accession>
<organism evidence="1 2">
    <name type="scientific">Rhynchophorus ferrugineus</name>
    <name type="common">Red palm weevil</name>
    <name type="synonym">Curculio ferrugineus</name>
    <dbReference type="NCBI Taxonomy" id="354439"/>
    <lineage>
        <taxon>Eukaryota</taxon>
        <taxon>Metazoa</taxon>
        <taxon>Ecdysozoa</taxon>
        <taxon>Arthropoda</taxon>
        <taxon>Hexapoda</taxon>
        <taxon>Insecta</taxon>
        <taxon>Pterygota</taxon>
        <taxon>Neoptera</taxon>
        <taxon>Endopterygota</taxon>
        <taxon>Coleoptera</taxon>
        <taxon>Polyphaga</taxon>
        <taxon>Cucujiformia</taxon>
        <taxon>Curculionidae</taxon>
        <taxon>Dryophthorinae</taxon>
        <taxon>Rhynchophorus</taxon>
    </lineage>
</organism>
<evidence type="ECO:0000313" key="1">
    <source>
        <dbReference type="EMBL" id="KAF7271871.1"/>
    </source>
</evidence>
<dbReference type="Proteomes" id="UP000625711">
    <property type="component" value="Unassembled WGS sequence"/>
</dbReference>
<proteinExistence type="predicted"/>
<comment type="caution">
    <text evidence="1">The sequence shown here is derived from an EMBL/GenBank/DDBJ whole genome shotgun (WGS) entry which is preliminary data.</text>
</comment>
<evidence type="ECO:0000313" key="2">
    <source>
        <dbReference type="Proteomes" id="UP000625711"/>
    </source>
</evidence>
<name>A0A834M4M8_RHYFE</name>
<sequence length="114" mass="13108">MAIVTRVTPIVSVRYSICDIYRGRDRGPEREPRTISHCSSNKSLSASQIAIPSKARPLISDLAFHYRDPPSADVDSNRIERWNFICRLISIQPEIEIPKWYHCTPQKNCYMADS</sequence>
<dbReference type="AlphaFoldDB" id="A0A834M4M8"/>